<dbReference type="Proteomes" id="UP000013569">
    <property type="component" value="Unassembled WGS sequence"/>
</dbReference>
<accession>R7Y7B4</accession>
<evidence type="ECO:0000313" key="1">
    <source>
        <dbReference type="EMBL" id="EON31890.1"/>
    </source>
</evidence>
<comment type="caution">
    <text evidence="1">The sequence shown here is derived from an EMBL/GenBank/DDBJ whole genome shotgun (WGS) entry which is preliminary data.</text>
</comment>
<reference evidence="1 2" key="1">
    <citation type="journal article" date="2013" name="Genome Announc.">
        <title>Draft Genome Sequence of a Benzothiophene-Desulfurizing Bacterium, Gordona terrae Strain C-6.</title>
        <authorList>
            <person name="Wang W."/>
            <person name="Ma T."/>
            <person name="Ren Y."/>
            <person name="Li G."/>
        </authorList>
    </citation>
    <scope>NUCLEOTIDE SEQUENCE [LARGE SCALE GENOMIC DNA]</scope>
    <source>
        <strain evidence="1 2">C-6</strain>
    </source>
</reference>
<dbReference type="PATRIC" id="fig|1316928.3.peg.2988"/>
<protein>
    <submittedName>
        <fullName evidence="1">Uncharacterized protein</fullName>
    </submittedName>
</protein>
<sequence>MRQSARMHIPNRSYYLLRGSLSEFGQWGVPETGHNPAAFVWPADHAWCIASDVDDHWASVGASAAVIEGLLTNGGLDIVTADPDLGADSQYCPPAGYFRRR</sequence>
<dbReference type="AlphaFoldDB" id="R7Y7B4"/>
<name>R7Y7B4_9ACTN</name>
<proteinExistence type="predicted"/>
<gene>
    <name evidence="1" type="ORF">GTC6_14809</name>
</gene>
<dbReference type="EMBL" id="AQPW01000018">
    <property type="protein sequence ID" value="EON31890.1"/>
    <property type="molecule type" value="Genomic_DNA"/>
</dbReference>
<organism evidence="1 2">
    <name type="scientific">Gordonia terrae C-6</name>
    <dbReference type="NCBI Taxonomy" id="1316928"/>
    <lineage>
        <taxon>Bacteria</taxon>
        <taxon>Bacillati</taxon>
        <taxon>Actinomycetota</taxon>
        <taxon>Actinomycetes</taxon>
        <taxon>Mycobacteriales</taxon>
        <taxon>Gordoniaceae</taxon>
        <taxon>Gordonia</taxon>
    </lineage>
</organism>
<evidence type="ECO:0000313" key="2">
    <source>
        <dbReference type="Proteomes" id="UP000013569"/>
    </source>
</evidence>
<dbReference type="OrthoDB" id="2426596at2"/>